<dbReference type="AlphaFoldDB" id="A0AAI8VFC6"/>
<evidence type="ECO:0000313" key="1">
    <source>
        <dbReference type="EMBL" id="CAJ2503352.1"/>
    </source>
</evidence>
<sequence length="86" mass="9739">MAYGVKHENLTRDIWQEPGVLDAFAKVSDTDSLIASFDAVNFPSRPVKTRERTNGPEDGGLVVFKGTHLLSKEFHEEFMESDKVWI</sequence>
<gene>
    <name evidence="1" type="ORF">KHLLAP_LOCUS3820</name>
</gene>
<proteinExistence type="predicted"/>
<protein>
    <submittedName>
        <fullName evidence="1">Uu.00g107460.m01.CDS01</fullName>
    </submittedName>
</protein>
<name>A0AAI8VFC6_9PEZI</name>
<dbReference type="Proteomes" id="UP001295740">
    <property type="component" value="Unassembled WGS sequence"/>
</dbReference>
<comment type="caution">
    <text evidence="1">The sequence shown here is derived from an EMBL/GenBank/DDBJ whole genome shotgun (WGS) entry which is preliminary data.</text>
</comment>
<evidence type="ECO:0000313" key="2">
    <source>
        <dbReference type="Proteomes" id="UP001295740"/>
    </source>
</evidence>
<reference evidence="1" key="1">
    <citation type="submission" date="2023-10" db="EMBL/GenBank/DDBJ databases">
        <authorList>
            <person name="Hackl T."/>
        </authorList>
    </citation>
    <scope>NUCLEOTIDE SEQUENCE</scope>
</reference>
<organism evidence="1 2">
    <name type="scientific">Anthostomella pinea</name>
    <dbReference type="NCBI Taxonomy" id="933095"/>
    <lineage>
        <taxon>Eukaryota</taxon>
        <taxon>Fungi</taxon>
        <taxon>Dikarya</taxon>
        <taxon>Ascomycota</taxon>
        <taxon>Pezizomycotina</taxon>
        <taxon>Sordariomycetes</taxon>
        <taxon>Xylariomycetidae</taxon>
        <taxon>Xylariales</taxon>
        <taxon>Xylariaceae</taxon>
        <taxon>Anthostomella</taxon>
    </lineage>
</organism>
<dbReference type="SUPFAM" id="SSF51197">
    <property type="entry name" value="Clavaminate synthase-like"/>
    <property type="match status" value="1"/>
</dbReference>
<dbReference type="EMBL" id="CAUWAG010000006">
    <property type="protein sequence ID" value="CAJ2503352.1"/>
    <property type="molecule type" value="Genomic_DNA"/>
</dbReference>
<keyword evidence="2" id="KW-1185">Reference proteome</keyword>
<accession>A0AAI8VFC6</accession>